<dbReference type="PANTHER" id="PTHR11101:SF94">
    <property type="entry name" value="PHOSPHATE TRANSPORTER"/>
    <property type="match status" value="1"/>
</dbReference>
<keyword evidence="6 7" id="KW-0472">Membrane</keyword>
<feature type="region of interest" description="Disordered" evidence="8">
    <location>
        <begin position="347"/>
        <end position="377"/>
    </location>
</feature>
<feature type="transmembrane region" description="Helical" evidence="7">
    <location>
        <begin position="70"/>
        <end position="88"/>
    </location>
</feature>
<comment type="caution">
    <text evidence="9">The sequence shown here is derived from an EMBL/GenBank/DDBJ whole genome shotgun (WGS) entry which is preliminary data.</text>
</comment>
<keyword evidence="5 7" id="KW-1133">Transmembrane helix</keyword>
<evidence type="ECO:0000256" key="7">
    <source>
        <dbReference type="RuleBase" id="RU363058"/>
    </source>
</evidence>
<feature type="transmembrane region" description="Helical" evidence="7">
    <location>
        <begin position="217"/>
        <end position="245"/>
    </location>
</feature>
<evidence type="ECO:0000256" key="1">
    <source>
        <dbReference type="ARBA" id="ARBA00004141"/>
    </source>
</evidence>
<dbReference type="GO" id="GO:0035435">
    <property type="term" value="P:phosphate ion transmembrane transport"/>
    <property type="evidence" value="ECO:0007669"/>
    <property type="project" value="TreeGrafter"/>
</dbReference>
<name>W7TH77_9STRA</name>
<comment type="subcellular location">
    <subcellularLocation>
        <location evidence="1 7">Membrane</location>
        <topology evidence="1 7">Multi-pass membrane protein</topology>
    </subcellularLocation>
</comment>
<dbReference type="InterPro" id="IPR001204">
    <property type="entry name" value="Phos_transporter"/>
</dbReference>
<dbReference type="PANTHER" id="PTHR11101">
    <property type="entry name" value="PHOSPHATE TRANSPORTER"/>
    <property type="match status" value="1"/>
</dbReference>
<comment type="similarity">
    <text evidence="7">Belongs to the inorganic phosphate transporter (PiT) (TC 2.A.20) family.</text>
</comment>
<feature type="compositionally biased region" description="Acidic residues" evidence="8">
    <location>
        <begin position="357"/>
        <end position="367"/>
    </location>
</feature>
<keyword evidence="2 7" id="KW-0813">Transport</keyword>
<feature type="transmembrane region" description="Helical" evidence="7">
    <location>
        <begin position="180"/>
        <end position="197"/>
    </location>
</feature>
<gene>
    <name evidence="9" type="ORF">Naga_100831g2</name>
</gene>
<feature type="transmembrane region" description="Helical" evidence="7">
    <location>
        <begin position="257"/>
        <end position="275"/>
    </location>
</feature>
<evidence type="ECO:0000256" key="4">
    <source>
        <dbReference type="ARBA" id="ARBA00022692"/>
    </source>
</evidence>
<feature type="compositionally biased region" description="Basic and acidic residues" evidence="8">
    <location>
        <begin position="368"/>
        <end position="377"/>
    </location>
</feature>
<evidence type="ECO:0000256" key="8">
    <source>
        <dbReference type="SAM" id="MobiDB-lite"/>
    </source>
</evidence>
<feature type="transmembrane region" description="Helical" evidence="7">
    <location>
        <begin position="109"/>
        <end position="131"/>
    </location>
</feature>
<evidence type="ECO:0000256" key="3">
    <source>
        <dbReference type="ARBA" id="ARBA00022592"/>
    </source>
</evidence>
<proteinExistence type="inferred from homology"/>
<sequence>MSSFIHFCWVLGGNGLGATAPLFPPPRDLRFCIKQLRRALAARGFKLHTFSGSETAAASWRDIGGCSPNLLGLLVVYGALGAFGFGWGTGANDVGNAFGTSVGAKTLTMIQACTIAAIFEFGGAMVLGRVSTQTIAGSIANPEEFQDNPMIYAYGMACTLFVGTVWLAVASYYGWNVSSTHSIIGGIIGFAWVYRGFNGVNWMEYDPTMWPPYRGILPIVLSWFIAPGMAALAAGIIFGFCRYFVLRHADAERRAIYVAPPLVFLTAFINVYFVFTKGAKKTIVAQNPGWTDRTSVWVSFLIAVGAGLITLASVPWMRRKILAAEEKKKRDAEERIEMAERAARDALEAEKRKQDSDGTEEEEEGEGEGGKEGGRKTRRDYMQMAKKALLHGVTVDIHEIVKTDATVANIHSTAEVFDTRAESIFSYLQVFSAICVI</sequence>
<evidence type="ECO:0000256" key="5">
    <source>
        <dbReference type="ARBA" id="ARBA00022989"/>
    </source>
</evidence>
<feature type="compositionally biased region" description="Basic and acidic residues" evidence="8">
    <location>
        <begin position="347"/>
        <end position="356"/>
    </location>
</feature>
<accession>W7TH77</accession>
<feature type="transmembrane region" description="Helical" evidence="7">
    <location>
        <begin position="151"/>
        <end position="173"/>
    </location>
</feature>
<evidence type="ECO:0000256" key="6">
    <source>
        <dbReference type="ARBA" id="ARBA00023136"/>
    </source>
</evidence>
<keyword evidence="3 7" id="KW-0592">Phosphate transport</keyword>
<comment type="function">
    <text evidence="7">Sodium-phosphate symporter.</text>
</comment>
<keyword evidence="4 7" id="KW-0812">Transmembrane</keyword>
<evidence type="ECO:0000313" key="10">
    <source>
        <dbReference type="Proteomes" id="UP000019335"/>
    </source>
</evidence>
<dbReference type="GO" id="GO:0005315">
    <property type="term" value="F:phosphate transmembrane transporter activity"/>
    <property type="evidence" value="ECO:0007669"/>
    <property type="project" value="InterPro"/>
</dbReference>
<protein>
    <recommendedName>
        <fullName evidence="7">Phosphate transporter</fullName>
    </recommendedName>
</protein>
<dbReference type="GO" id="GO:0016020">
    <property type="term" value="C:membrane"/>
    <property type="evidence" value="ECO:0007669"/>
    <property type="project" value="UniProtKB-SubCell"/>
</dbReference>
<evidence type="ECO:0000256" key="2">
    <source>
        <dbReference type="ARBA" id="ARBA00022448"/>
    </source>
</evidence>
<feature type="transmembrane region" description="Helical" evidence="7">
    <location>
        <begin position="295"/>
        <end position="317"/>
    </location>
</feature>
<dbReference type="Pfam" id="PF01384">
    <property type="entry name" value="PHO4"/>
    <property type="match status" value="1"/>
</dbReference>
<evidence type="ECO:0000313" key="9">
    <source>
        <dbReference type="EMBL" id="EWM20309.1"/>
    </source>
</evidence>
<dbReference type="EMBL" id="AZIL01003212">
    <property type="protein sequence ID" value="EWM20309.1"/>
    <property type="molecule type" value="Genomic_DNA"/>
</dbReference>
<dbReference type="OrthoDB" id="67021at2759"/>
<dbReference type="AlphaFoldDB" id="W7TH77"/>
<reference evidence="9 10" key="1">
    <citation type="journal article" date="2014" name="Mol. Plant">
        <title>Chromosome Scale Genome Assembly and Transcriptome Profiling of Nannochloropsis gaditana in Nitrogen Depletion.</title>
        <authorList>
            <person name="Corteggiani Carpinelli E."/>
            <person name="Telatin A."/>
            <person name="Vitulo N."/>
            <person name="Forcato C."/>
            <person name="D'Angelo M."/>
            <person name="Schiavon R."/>
            <person name="Vezzi A."/>
            <person name="Giacometti G.M."/>
            <person name="Morosinotto T."/>
            <person name="Valle G."/>
        </authorList>
    </citation>
    <scope>NUCLEOTIDE SEQUENCE [LARGE SCALE GENOMIC DNA]</scope>
    <source>
        <strain evidence="9 10">B-31</strain>
    </source>
</reference>
<keyword evidence="10" id="KW-1185">Reference proteome</keyword>
<dbReference type="Proteomes" id="UP000019335">
    <property type="component" value="Unassembled WGS sequence"/>
</dbReference>
<organism evidence="9 10">
    <name type="scientific">Nannochloropsis gaditana</name>
    <dbReference type="NCBI Taxonomy" id="72520"/>
    <lineage>
        <taxon>Eukaryota</taxon>
        <taxon>Sar</taxon>
        <taxon>Stramenopiles</taxon>
        <taxon>Ochrophyta</taxon>
        <taxon>Eustigmatophyceae</taxon>
        <taxon>Eustigmatales</taxon>
        <taxon>Monodopsidaceae</taxon>
        <taxon>Nannochloropsis</taxon>
    </lineage>
</organism>